<evidence type="ECO:0008006" key="4">
    <source>
        <dbReference type="Google" id="ProtNLM"/>
    </source>
</evidence>
<dbReference type="PANTHER" id="PTHR43019:SF23">
    <property type="entry name" value="PROTEASE DO-LIKE 5, CHLOROPLASTIC"/>
    <property type="match status" value="1"/>
</dbReference>
<dbReference type="STRING" id="292564.Cyagr_0265"/>
<dbReference type="RefSeq" id="WP_015107925.1">
    <property type="nucleotide sequence ID" value="NC_019675.1"/>
</dbReference>
<proteinExistence type="predicted"/>
<dbReference type="SUPFAM" id="SSF50494">
    <property type="entry name" value="Trypsin-like serine proteases"/>
    <property type="match status" value="1"/>
</dbReference>
<dbReference type="EMBL" id="CP003495">
    <property type="protein sequence ID" value="AFY27466.1"/>
    <property type="molecule type" value="Genomic_DNA"/>
</dbReference>
<dbReference type="HOGENOM" id="CLU_1097190_0_0_3"/>
<accession>K9P422</accession>
<feature type="chain" id="PRO_5003934483" description="Trypsin-like serine protease with C-terminal PDZ domain" evidence="1">
    <location>
        <begin position="24"/>
        <end position="253"/>
    </location>
</feature>
<protein>
    <recommendedName>
        <fullName evidence="4">Trypsin-like serine protease with C-terminal PDZ domain</fullName>
    </recommendedName>
</protein>
<organism evidence="2 3">
    <name type="scientific">Cyanobium gracile (strain ATCC 27147 / PCC 6307)</name>
    <dbReference type="NCBI Taxonomy" id="292564"/>
    <lineage>
        <taxon>Bacteria</taxon>
        <taxon>Bacillati</taxon>
        <taxon>Cyanobacteriota</taxon>
        <taxon>Cyanophyceae</taxon>
        <taxon>Synechococcales</taxon>
        <taxon>Prochlorococcaceae</taxon>
        <taxon>Cyanobium</taxon>
    </lineage>
</organism>
<sequence>MTLSTRRIFTLLSTLNLAVMVFAVPDSDAKATPKQQLDQRILKINTAGDHGSGFVIGPDSNGRCVIVTAFHVIKGNTASEPLFVHTPLGQKFSLSRSAFTVDEALDLAFTPAATCTNSLSIPFARASAITVSTRVHIKGYPLDQEHGVGQRVAPATATGRISQYNDNHGYDLSYDAPTRPGYSGGPVIGESSGELIAVHGMSDTVGDSQDVDSRERLRVGGRGVSAPLLHRFLRRHGFTMPRSDRAVCLVGVC</sequence>
<evidence type="ECO:0000313" key="3">
    <source>
        <dbReference type="Proteomes" id="UP000010388"/>
    </source>
</evidence>
<dbReference type="Gene3D" id="2.40.10.10">
    <property type="entry name" value="Trypsin-like serine proteases"/>
    <property type="match status" value="2"/>
</dbReference>
<evidence type="ECO:0000313" key="2">
    <source>
        <dbReference type="EMBL" id="AFY27466.1"/>
    </source>
</evidence>
<dbReference type="eggNOG" id="COG0265">
    <property type="taxonomic scope" value="Bacteria"/>
</dbReference>
<dbReference type="KEGG" id="cgc:Cyagr_0265"/>
<dbReference type="InterPro" id="IPR009003">
    <property type="entry name" value="Peptidase_S1_PA"/>
</dbReference>
<keyword evidence="1" id="KW-0732">Signal</keyword>
<dbReference type="OrthoDB" id="561030at2"/>
<dbReference type="InterPro" id="IPR043504">
    <property type="entry name" value="Peptidase_S1_PA_chymotrypsin"/>
</dbReference>
<feature type="signal peptide" evidence="1">
    <location>
        <begin position="1"/>
        <end position="23"/>
    </location>
</feature>
<evidence type="ECO:0000256" key="1">
    <source>
        <dbReference type="SAM" id="SignalP"/>
    </source>
</evidence>
<name>K9P422_CYAGP</name>
<dbReference type="Proteomes" id="UP000010388">
    <property type="component" value="Chromosome"/>
</dbReference>
<dbReference type="Pfam" id="PF13365">
    <property type="entry name" value="Trypsin_2"/>
    <property type="match status" value="1"/>
</dbReference>
<dbReference type="AlphaFoldDB" id="K9P422"/>
<dbReference type="PANTHER" id="PTHR43019">
    <property type="entry name" value="SERINE ENDOPROTEASE DEGS"/>
    <property type="match status" value="1"/>
</dbReference>
<gene>
    <name evidence="2" type="ordered locus">Cyagr_0265</name>
</gene>
<reference evidence="3" key="1">
    <citation type="journal article" date="2013" name="Proc. Natl. Acad. Sci. U.S.A.">
        <title>Improving the coverage of the cyanobacterial phylum using diversity-driven genome sequencing.</title>
        <authorList>
            <person name="Shih P.M."/>
            <person name="Wu D."/>
            <person name="Latifi A."/>
            <person name="Axen S.D."/>
            <person name="Fewer D.P."/>
            <person name="Talla E."/>
            <person name="Calteau A."/>
            <person name="Cai F."/>
            <person name="Tandeau de Marsac N."/>
            <person name="Rippka R."/>
            <person name="Herdman M."/>
            <person name="Sivonen K."/>
            <person name="Coursin T."/>
            <person name="Laurent T."/>
            <person name="Goodwin L."/>
            <person name="Nolan M."/>
            <person name="Davenport K.W."/>
            <person name="Han C.S."/>
            <person name="Rubin E.M."/>
            <person name="Eisen J.A."/>
            <person name="Woyke T."/>
            <person name="Gugger M."/>
            <person name="Kerfeld C.A."/>
        </authorList>
    </citation>
    <scope>NUCLEOTIDE SEQUENCE [LARGE SCALE GENOMIC DNA]</scope>
    <source>
        <strain evidence="3">ATCC 27147 / PCC 6307</strain>
    </source>
</reference>